<dbReference type="Proteomes" id="UP001595690">
    <property type="component" value="Unassembled WGS sequence"/>
</dbReference>
<sequence length="144" mass="16472">MAEAVPGLAVTTPKEFLTCCFEAARRTDGEVGNWWQPFDTYHVVAITYRDQRGTIAVLWAEMGDLALSRSPEPLPPVEFVDDVALMGVFAGLSSHYRVWRKDELERPFDPALWPHLDPDVVRHYRPQRVGDALFNHWETQLFGC</sequence>
<dbReference type="RefSeq" id="WP_382377044.1">
    <property type="nucleotide sequence ID" value="NZ_JBHRZI010000024.1"/>
</dbReference>
<protein>
    <submittedName>
        <fullName evidence="1">Uncharacterized protein</fullName>
    </submittedName>
</protein>
<proteinExistence type="predicted"/>
<reference evidence="2" key="1">
    <citation type="journal article" date="2019" name="Int. J. Syst. Evol. Microbiol.">
        <title>The Global Catalogue of Microorganisms (GCM) 10K type strain sequencing project: providing services to taxonomists for standard genome sequencing and annotation.</title>
        <authorList>
            <consortium name="The Broad Institute Genomics Platform"/>
            <consortium name="The Broad Institute Genome Sequencing Center for Infectious Disease"/>
            <person name="Wu L."/>
            <person name="Ma J."/>
        </authorList>
    </citation>
    <scope>NUCLEOTIDE SEQUENCE [LARGE SCALE GENOMIC DNA]</scope>
    <source>
        <strain evidence="2">CGMCC 4.7405</strain>
    </source>
</reference>
<dbReference type="EMBL" id="JBHRZI010000024">
    <property type="protein sequence ID" value="MFC3895496.1"/>
    <property type="molecule type" value="Genomic_DNA"/>
</dbReference>
<evidence type="ECO:0000313" key="1">
    <source>
        <dbReference type="EMBL" id="MFC3895496.1"/>
    </source>
</evidence>
<gene>
    <name evidence="1" type="ORF">ACFOWZ_28800</name>
</gene>
<name>A0ABV8C0I8_9PSEU</name>
<comment type="caution">
    <text evidence="1">The sequence shown here is derived from an EMBL/GenBank/DDBJ whole genome shotgun (WGS) entry which is preliminary data.</text>
</comment>
<organism evidence="1 2">
    <name type="scientific">Lentzea rhizosphaerae</name>
    <dbReference type="NCBI Taxonomy" id="2041025"/>
    <lineage>
        <taxon>Bacteria</taxon>
        <taxon>Bacillati</taxon>
        <taxon>Actinomycetota</taxon>
        <taxon>Actinomycetes</taxon>
        <taxon>Pseudonocardiales</taxon>
        <taxon>Pseudonocardiaceae</taxon>
        <taxon>Lentzea</taxon>
    </lineage>
</organism>
<keyword evidence="2" id="KW-1185">Reference proteome</keyword>
<evidence type="ECO:0000313" key="2">
    <source>
        <dbReference type="Proteomes" id="UP001595690"/>
    </source>
</evidence>
<accession>A0ABV8C0I8</accession>